<keyword evidence="5 6" id="KW-0472">Membrane</keyword>
<reference evidence="8 9" key="1">
    <citation type="submission" date="2019-08" db="EMBL/GenBank/DDBJ databases">
        <title>Genome of Luteibaculum oceani JCM 18817.</title>
        <authorList>
            <person name="Bowman J.P."/>
        </authorList>
    </citation>
    <scope>NUCLEOTIDE SEQUENCE [LARGE SCALE GENOMIC DNA]</scope>
    <source>
        <strain evidence="8 9">JCM 18817</strain>
    </source>
</reference>
<evidence type="ECO:0000313" key="8">
    <source>
        <dbReference type="EMBL" id="TXC81943.1"/>
    </source>
</evidence>
<feature type="transmembrane region" description="Helical" evidence="6">
    <location>
        <begin position="246"/>
        <end position="265"/>
    </location>
</feature>
<proteinExistence type="predicted"/>
<dbReference type="PANTHER" id="PTHR23513">
    <property type="entry name" value="INTEGRAL MEMBRANE EFFLUX PROTEIN-RELATED"/>
    <property type="match status" value="1"/>
</dbReference>
<evidence type="ECO:0000256" key="6">
    <source>
        <dbReference type="SAM" id="Phobius"/>
    </source>
</evidence>
<dbReference type="EMBL" id="VORB01000002">
    <property type="protein sequence ID" value="TXC81943.1"/>
    <property type="molecule type" value="Genomic_DNA"/>
</dbReference>
<feature type="transmembrane region" description="Helical" evidence="6">
    <location>
        <begin position="372"/>
        <end position="392"/>
    </location>
</feature>
<name>A0A5C6V951_9FLAO</name>
<evidence type="ECO:0000256" key="3">
    <source>
        <dbReference type="ARBA" id="ARBA00022692"/>
    </source>
</evidence>
<keyword evidence="9" id="KW-1185">Reference proteome</keyword>
<dbReference type="PROSITE" id="PS50850">
    <property type="entry name" value="MFS"/>
    <property type="match status" value="1"/>
</dbReference>
<feature type="transmembrane region" description="Helical" evidence="6">
    <location>
        <begin position="344"/>
        <end position="366"/>
    </location>
</feature>
<comment type="caution">
    <text evidence="8">The sequence shown here is derived from an EMBL/GenBank/DDBJ whole genome shotgun (WGS) entry which is preliminary data.</text>
</comment>
<dbReference type="GO" id="GO:0022857">
    <property type="term" value="F:transmembrane transporter activity"/>
    <property type="evidence" value="ECO:0007669"/>
    <property type="project" value="InterPro"/>
</dbReference>
<dbReference type="GO" id="GO:0005886">
    <property type="term" value="C:plasma membrane"/>
    <property type="evidence" value="ECO:0007669"/>
    <property type="project" value="UniProtKB-SubCell"/>
</dbReference>
<evidence type="ECO:0000256" key="4">
    <source>
        <dbReference type="ARBA" id="ARBA00022989"/>
    </source>
</evidence>
<dbReference type="OrthoDB" id="9775268at2"/>
<dbReference type="InterPro" id="IPR020846">
    <property type="entry name" value="MFS_dom"/>
</dbReference>
<dbReference type="Pfam" id="PF07690">
    <property type="entry name" value="MFS_1"/>
    <property type="match status" value="1"/>
</dbReference>
<dbReference type="InterPro" id="IPR011701">
    <property type="entry name" value="MFS"/>
</dbReference>
<feature type="transmembrane region" description="Helical" evidence="6">
    <location>
        <begin position="211"/>
        <end position="234"/>
    </location>
</feature>
<dbReference type="Proteomes" id="UP000321168">
    <property type="component" value="Unassembled WGS sequence"/>
</dbReference>
<dbReference type="AlphaFoldDB" id="A0A5C6V951"/>
<keyword evidence="3 6" id="KW-0812">Transmembrane</keyword>
<protein>
    <submittedName>
        <fullName evidence="8">MFS transporter</fullName>
    </submittedName>
</protein>
<dbReference type="RefSeq" id="WP_147012974.1">
    <property type="nucleotide sequence ID" value="NZ_VORB01000002.1"/>
</dbReference>
<dbReference type="Gene3D" id="1.20.1250.20">
    <property type="entry name" value="MFS general substrate transporter like domains"/>
    <property type="match status" value="1"/>
</dbReference>
<feature type="transmembrane region" description="Helical" evidence="6">
    <location>
        <begin position="277"/>
        <end position="296"/>
    </location>
</feature>
<dbReference type="PANTHER" id="PTHR23513:SF6">
    <property type="entry name" value="MAJOR FACILITATOR SUPERFAMILY ASSOCIATED DOMAIN-CONTAINING PROTEIN"/>
    <property type="match status" value="1"/>
</dbReference>
<keyword evidence="4 6" id="KW-1133">Transmembrane helix</keyword>
<dbReference type="SUPFAM" id="SSF103473">
    <property type="entry name" value="MFS general substrate transporter"/>
    <property type="match status" value="1"/>
</dbReference>
<feature type="domain" description="Major facilitator superfamily (MFS) profile" evidence="7">
    <location>
        <begin position="209"/>
        <end position="413"/>
    </location>
</feature>
<dbReference type="CDD" id="cd06173">
    <property type="entry name" value="MFS_MefA_like"/>
    <property type="match status" value="1"/>
</dbReference>
<keyword evidence="2" id="KW-1003">Cell membrane</keyword>
<feature type="transmembrane region" description="Helical" evidence="6">
    <location>
        <begin position="302"/>
        <end position="323"/>
    </location>
</feature>
<accession>A0A5C6V951</accession>
<evidence type="ECO:0000313" key="9">
    <source>
        <dbReference type="Proteomes" id="UP000321168"/>
    </source>
</evidence>
<organism evidence="8 9">
    <name type="scientific">Luteibaculum oceani</name>
    <dbReference type="NCBI Taxonomy" id="1294296"/>
    <lineage>
        <taxon>Bacteria</taxon>
        <taxon>Pseudomonadati</taxon>
        <taxon>Bacteroidota</taxon>
        <taxon>Flavobacteriia</taxon>
        <taxon>Flavobacteriales</taxon>
        <taxon>Luteibaculaceae</taxon>
        <taxon>Luteibaculum</taxon>
    </lineage>
</organism>
<evidence type="ECO:0000256" key="2">
    <source>
        <dbReference type="ARBA" id="ARBA00022475"/>
    </source>
</evidence>
<dbReference type="InterPro" id="IPR036259">
    <property type="entry name" value="MFS_trans_sf"/>
</dbReference>
<evidence type="ECO:0000256" key="1">
    <source>
        <dbReference type="ARBA" id="ARBA00004651"/>
    </source>
</evidence>
<feature type="transmembrane region" description="Helical" evidence="6">
    <location>
        <begin position="9"/>
        <end position="27"/>
    </location>
</feature>
<comment type="subcellular location">
    <subcellularLocation>
        <location evidence="1">Cell membrane</location>
        <topology evidence="1">Multi-pass membrane protein</topology>
    </subcellularLocation>
</comment>
<feature type="transmembrane region" description="Helical" evidence="6">
    <location>
        <begin position="135"/>
        <end position="155"/>
    </location>
</feature>
<feature type="transmembrane region" description="Helical" evidence="6">
    <location>
        <begin position="33"/>
        <end position="54"/>
    </location>
</feature>
<feature type="transmembrane region" description="Helical" evidence="6">
    <location>
        <begin position="92"/>
        <end position="114"/>
    </location>
</feature>
<sequence length="413" mass="45744">MYTLIGGRLISGLGSGIFSFALSLHVLDVSGSAFLFSVVLGFALIPGVLVNLFAGALVDKWNKKSIIIATDVLSALCIFLMLPLWTQFQESIPFIVLYSAFLSMIQALNNLAVLSIIPELVEEEKVNATNSILQVVNTLISFVGPMLGALCYAIFSMEFILILDAISFLAAGLLEITLKPIRVLAQAQSYGYWSEMKDGYQFLVKKPVLRLFIGLAIVINGLYMPLILLVIPFVSYEIMQVSSYQLSVIEAAWAIGGALGGIFIATQKNTIPYIQKLFYLLAIQAILILLWVLPEQLHFEHLKWAVCIFLSANLLIIGLLNVIQNVPLFSYIQLTIPDNLRGKVLGFVSVFMMVSTPVGMFLFGSFLQSFEWRYICLVSAIIILGLCVYANYSKTFLAFKMELSLSDKNQKHG</sequence>
<evidence type="ECO:0000256" key="5">
    <source>
        <dbReference type="ARBA" id="ARBA00023136"/>
    </source>
</evidence>
<feature type="transmembrane region" description="Helical" evidence="6">
    <location>
        <begin position="66"/>
        <end position="86"/>
    </location>
</feature>
<gene>
    <name evidence="8" type="ORF">FRX97_02295</name>
</gene>
<evidence type="ECO:0000259" key="7">
    <source>
        <dbReference type="PROSITE" id="PS50850"/>
    </source>
</evidence>